<comment type="caution">
    <text evidence="4">The sequence shown here is derived from an EMBL/GenBank/DDBJ whole genome shotgun (WGS) entry which is preliminary data.</text>
</comment>
<proteinExistence type="predicted"/>
<dbReference type="InterPro" id="IPR050707">
    <property type="entry name" value="HTH_MetabolicPath_Reg"/>
</dbReference>
<dbReference type="InterPro" id="IPR005471">
    <property type="entry name" value="Tscrpt_reg_IclR_N"/>
</dbReference>
<protein>
    <submittedName>
        <fullName evidence="4">Helix-turn-helix domain-containing protein</fullName>
    </submittedName>
</protein>
<dbReference type="Gene3D" id="3.30.450.40">
    <property type="match status" value="1"/>
</dbReference>
<dbReference type="Gene3D" id="1.10.10.10">
    <property type="entry name" value="Winged helix-like DNA-binding domain superfamily/Winged helix DNA-binding domain"/>
    <property type="match status" value="1"/>
</dbReference>
<dbReference type="InterPro" id="IPR029016">
    <property type="entry name" value="GAF-like_dom_sf"/>
</dbReference>
<dbReference type="PANTHER" id="PTHR30136">
    <property type="entry name" value="HELIX-TURN-HELIX TRANSCRIPTIONAL REGULATOR, ICLR FAMILY"/>
    <property type="match status" value="1"/>
</dbReference>
<name>A0ABT1QIG1_9NOCA</name>
<sequence length="308" mass="33188">MDDGVDRVQGRRSPPTERVVQVLDFLVSRKERRFGLSELARALDISKPTCLGILAELVRGGYLVRDPATKSYGLGPALIAAGRAAQQGFAAGPVARRHLSALSAEYQTTCTASAVVGDRIAVLELTSPPGVRAAAKVGEMYPFAPPVGLMYVLWDGEEALQAWLRREPTLPVRLDRDRLRKVVEECARTGYLVETLTPVGQRLHTLMAGVAAHDLPPELRDVLGEMVSSLGERVHLDAEHTDPGAMHPVSLIAAPTYDAEGHQAMVLTLYVGAELASADIARRGRALAVAADAITQEVGGRRSREARH</sequence>
<keyword evidence="5" id="KW-1185">Reference proteome</keyword>
<dbReference type="RefSeq" id="WP_255973293.1">
    <property type="nucleotide sequence ID" value="NZ_JANFQF010000024.1"/>
</dbReference>
<dbReference type="Pfam" id="PF09339">
    <property type="entry name" value="HTH_IclR"/>
    <property type="match status" value="1"/>
</dbReference>
<accession>A0ABT1QIG1</accession>
<organism evidence="4 5">
    <name type="scientific">Rhodococcus tibetensis</name>
    <dbReference type="NCBI Taxonomy" id="2965064"/>
    <lineage>
        <taxon>Bacteria</taxon>
        <taxon>Bacillati</taxon>
        <taxon>Actinomycetota</taxon>
        <taxon>Actinomycetes</taxon>
        <taxon>Mycobacteriales</taxon>
        <taxon>Nocardiaceae</taxon>
        <taxon>Rhodococcus</taxon>
    </lineage>
</organism>
<dbReference type="SUPFAM" id="SSF55781">
    <property type="entry name" value="GAF domain-like"/>
    <property type="match status" value="1"/>
</dbReference>
<evidence type="ECO:0000256" key="2">
    <source>
        <dbReference type="ARBA" id="ARBA00023163"/>
    </source>
</evidence>
<dbReference type="PANTHER" id="PTHR30136:SF24">
    <property type="entry name" value="HTH-TYPE TRANSCRIPTIONAL REPRESSOR ALLR"/>
    <property type="match status" value="1"/>
</dbReference>
<evidence type="ECO:0000313" key="4">
    <source>
        <dbReference type="EMBL" id="MCQ4122071.1"/>
    </source>
</evidence>
<dbReference type="Proteomes" id="UP001524501">
    <property type="component" value="Unassembled WGS sequence"/>
</dbReference>
<dbReference type="EMBL" id="JANFQF010000024">
    <property type="protein sequence ID" value="MCQ4122071.1"/>
    <property type="molecule type" value="Genomic_DNA"/>
</dbReference>
<dbReference type="PROSITE" id="PS51077">
    <property type="entry name" value="HTH_ICLR"/>
    <property type="match status" value="1"/>
</dbReference>
<dbReference type="InterPro" id="IPR036388">
    <property type="entry name" value="WH-like_DNA-bd_sf"/>
</dbReference>
<feature type="domain" description="HTH iclR-type" evidence="3">
    <location>
        <begin position="13"/>
        <end position="76"/>
    </location>
</feature>
<keyword evidence="2" id="KW-0804">Transcription</keyword>
<evidence type="ECO:0000313" key="5">
    <source>
        <dbReference type="Proteomes" id="UP001524501"/>
    </source>
</evidence>
<evidence type="ECO:0000256" key="1">
    <source>
        <dbReference type="ARBA" id="ARBA00023015"/>
    </source>
</evidence>
<dbReference type="SUPFAM" id="SSF46785">
    <property type="entry name" value="Winged helix' DNA-binding domain"/>
    <property type="match status" value="1"/>
</dbReference>
<dbReference type="InterPro" id="IPR036390">
    <property type="entry name" value="WH_DNA-bd_sf"/>
</dbReference>
<gene>
    <name evidence="4" type="ORF">NOF53_23400</name>
</gene>
<dbReference type="SMART" id="SM00346">
    <property type="entry name" value="HTH_ICLR"/>
    <property type="match status" value="1"/>
</dbReference>
<reference evidence="4 5" key="1">
    <citation type="submission" date="2022-07" db="EMBL/GenBank/DDBJ databases">
        <title>Degradation activity of malathion, p-nitrophenol and potential low-temperature adaptation strategy of Rhodococcus sp. FXJ9.536.</title>
        <authorList>
            <person name="Huang J."/>
            <person name="Huang Y."/>
        </authorList>
    </citation>
    <scope>NUCLEOTIDE SEQUENCE [LARGE SCALE GENOMIC DNA]</scope>
    <source>
        <strain evidence="4 5">FXJ9.536</strain>
    </source>
</reference>
<keyword evidence="1" id="KW-0805">Transcription regulation</keyword>
<evidence type="ECO:0000259" key="3">
    <source>
        <dbReference type="PROSITE" id="PS51077"/>
    </source>
</evidence>